<protein>
    <recommendedName>
        <fullName evidence="2">DUF1501 domain-containing protein</fullName>
    </recommendedName>
</protein>
<accession>F8TTF4</accession>
<dbReference type="PANTHER" id="PTHR43737:SF1">
    <property type="entry name" value="DUF1501 DOMAIN-CONTAINING PROTEIN"/>
    <property type="match status" value="1"/>
</dbReference>
<dbReference type="PANTHER" id="PTHR43737">
    <property type="entry name" value="BLL7424 PROTEIN"/>
    <property type="match status" value="1"/>
</dbReference>
<organism evidence="1">
    <name type="scientific">uncultured Acidobacteria bacterium A2</name>
    <dbReference type="NCBI Taxonomy" id="1036852"/>
    <lineage>
        <taxon>Bacteria</taxon>
        <taxon>Pseudomonadati</taxon>
        <taxon>Acidobacteriota</taxon>
        <taxon>environmental samples</taxon>
    </lineage>
</organism>
<dbReference type="EMBL" id="JF342589">
    <property type="protein sequence ID" value="AEH26465.1"/>
    <property type="molecule type" value="Genomic_DNA"/>
</dbReference>
<evidence type="ECO:0008006" key="2">
    <source>
        <dbReference type="Google" id="ProtNLM"/>
    </source>
</evidence>
<name>F8TTF4_9BACT</name>
<evidence type="ECO:0000313" key="1">
    <source>
        <dbReference type="EMBL" id="AEH26465.1"/>
    </source>
</evidence>
<dbReference type="InterPro" id="IPR017850">
    <property type="entry name" value="Alkaline_phosphatase_core_sf"/>
</dbReference>
<dbReference type="InterPro" id="IPR006311">
    <property type="entry name" value="TAT_signal"/>
</dbReference>
<dbReference type="Pfam" id="PF07394">
    <property type="entry name" value="DUF1501"/>
    <property type="match status" value="1"/>
</dbReference>
<reference evidence="1" key="1">
    <citation type="journal article" date="2011" name="FEMS Microbiol. Ecol.">
        <title>Polyketide synthase pathways identified from a metagenomic library are derived from soil Acidobacteria.</title>
        <authorList>
            <person name="Parsley L.C."/>
            <person name="Linneman J."/>
            <person name="Goode A.M."/>
            <person name="Becklund K."/>
            <person name="George I."/>
            <person name="Goodman R.M."/>
            <person name="Lopanik N.B."/>
            <person name="Liles M.R."/>
        </authorList>
    </citation>
    <scope>NUCLEOTIDE SEQUENCE</scope>
</reference>
<dbReference type="PROSITE" id="PS51318">
    <property type="entry name" value="TAT"/>
    <property type="match status" value="1"/>
</dbReference>
<dbReference type="SUPFAM" id="SSF53649">
    <property type="entry name" value="Alkaline phosphatase-like"/>
    <property type="match status" value="1"/>
</dbReference>
<dbReference type="InterPro" id="IPR010869">
    <property type="entry name" value="DUF1501"/>
</dbReference>
<sequence>MLTLHGNSQRMCDGVSRRDFMKIGALGVGGLSLADIFRLQARASAPATKHKGVIMVYLPGGPSHIDMYDLKPDAPVEIRGEFKPIPTNVPGLDICEHMPLQTKIADKFSIVRGIQSVDTHSAELLMRGTMEKPHRPVFGSVVSRIKGATTPLGMPAYVALGGENGSDPADPSYLGKAHEPFKPSGPGMANLSLSKEVSLNQLQDRKTLLGAFDSLRRDLDTRGDLAGMDSFTARAIEMISSPKTREAFDLKNETEEVRKKFGPATRLLLARRLVEAGVSVVTVSLAGTVVPGGDWDTHAGGDQKSETNFSNLKRKLPVYDQAVHALVTDIYERGLDKDICVVVWGEFGRTPKINKTGGRDHWAPAGNAFLCGGGLKMGQVVGDTGPKAERSKGTVYTPGNVLATLYKHVLGIDPESTLPDLSGRPVYLVDDRRCIEELL</sequence>
<proteinExistence type="predicted"/>
<dbReference type="AlphaFoldDB" id="F8TTF4"/>